<dbReference type="InterPro" id="IPR008571">
    <property type="entry name" value="HerA-like"/>
</dbReference>
<feature type="region of interest" description="Disordered" evidence="1">
    <location>
        <begin position="214"/>
        <end position="299"/>
    </location>
</feature>
<gene>
    <name evidence="3" type="ORF">VroAM7_15950</name>
</gene>
<accession>A0A510I5C6</accession>
<feature type="compositionally biased region" description="Low complexity" evidence="1">
    <location>
        <begin position="236"/>
        <end position="296"/>
    </location>
</feature>
<evidence type="ECO:0000259" key="2">
    <source>
        <dbReference type="Pfam" id="PF01935"/>
    </source>
</evidence>
<sequence length="995" mass="110954">MNDVINVEPLNRLLIALDTPANPVSISKRLMACDALKADDYQFFQIDSLSHISDAPRREALENVYSCVRYPGASVVYLLCGDAKGCSLYLGVARNYLYPQPAITISDISKHILKPSFEGNFRGSSITQASSNVNERLIKQLQSYHHIGVLQGTVGDQEQGENEFFQGVDRLVDVMAGGEFCLLITAACVESQDVITLEQWLHRGYELLAPLSRVSHQHGRTTGRSLSWGENKGESRGTNSSESSSETNGKNYGATKTTTSSKTSDAGTEGTSNSKTTGGSTGTSDTTSVGSNSGVSLNQGETVNISSERHNRQAQQWLSYLDEVLLPRVDYGRSRGGFVCNISLLANNQQMLLRLGDATRSIFSGNKGNQYPLQMLNISSFSEWVKSIKSLQPPVIPRHSANDQAINIFDSLKSRVGLQGKMMMGAYVTPKELSLIAGLPQQEVVGIELKEHVAFGLNPPSVSVVDGLPLGSLVQDGRLLEHKKVSLNRQDLNKHVFVAGVTGSGKTTTCHHLLRESMLPFLVIEPAKTEYRILLDEYDDLLVLTPGRDDLAPLRLNPLEMMPGETISTRVDIIKASFLASFDMEAAIPQVLEAAVYRCYENLGWDLNTSTHPLFKDPFAPGCYPFPILRDLLAASEQIVEEQGFDARLRQDYIGSIKARLQGLLVGAKGQIFNTLRSINFDELIRRRVVIELEEIRNGSEKSLLIAFIMTNIMQALKNAHRKDPNFLHLTLIEEAHHLLMRADSSTSSNRRQAIEMFANMLAEVRKYGEGLIIVDQIPNKLTPEVLKNTNTKIVHKLFAEDDKAAIGNCITLESGQQQHLSRLEIGEAVVFGQGWQKSVLTKIEAHNVTKADIALELVEPKLRHRAWKFYQLPSNLHLLPLQRLQPTESVEQWRDLLMFTADIRLLSAYDKYLDERSPENNERLTSLLQHASKRLGDSSKVIEHIICHTYMVTEGLSLNAWREKLRNCYHSLFDENHGRVVNRSGLHKSNRRKF</sequence>
<reference evidence="4" key="1">
    <citation type="submission" date="2019-07" db="EMBL/GenBank/DDBJ databases">
        <title>Complete Genome Sequences of Vibrion rotiferianus strain AM7.</title>
        <authorList>
            <person name="Miyazaki K."/>
            <person name="Wiseschart A."/>
            <person name="Pootanakit K."/>
            <person name="Ishimori K."/>
            <person name="Kitahara K."/>
        </authorList>
    </citation>
    <scope>NUCLEOTIDE SEQUENCE [LARGE SCALE GENOMIC DNA]</scope>
    <source>
        <strain evidence="4">AM7</strain>
    </source>
</reference>
<dbReference type="RefSeq" id="WP_143692534.1">
    <property type="nucleotide sequence ID" value="NZ_AP019798.1"/>
</dbReference>
<dbReference type="InterPro" id="IPR027417">
    <property type="entry name" value="P-loop_NTPase"/>
</dbReference>
<dbReference type="AlphaFoldDB" id="A0A510I5C6"/>
<protein>
    <recommendedName>
        <fullName evidence="2">Helicase HerA central domain-containing protein</fullName>
    </recommendedName>
</protein>
<dbReference type="InterPro" id="IPR002789">
    <property type="entry name" value="HerA_central"/>
</dbReference>
<dbReference type="EMBL" id="AP019798">
    <property type="protein sequence ID" value="BBL88942.1"/>
    <property type="molecule type" value="Genomic_DNA"/>
</dbReference>
<dbReference type="PANTHER" id="PTHR42957">
    <property type="entry name" value="HELICASE MJ1565-RELATED"/>
    <property type="match status" value="1"/>
</dbReference>
<feature type="domain" description="Helicase HerA central" evidence="2">
    <location>
        <begin position="477"/>
        <end position="569"/>
    </location>
</feature>
<name>A0A510I5C6_9VIBR</name>
<dbReference type="PANTHER" id="PTHR42957:SF1">
    <property type="entry name" value="HELICASE MJ1565-RELATED"/>
    <property type="match status" value="1"/>
</dbReference>
<evidence type="ECO:0000313" key="3">
    <source>
        <dbReference type="EMBL" id="BBL88942.1"/>
    </source>
</evidence>
<dbReference type="Gene3D" id="3.40.50.300">
    <property type="entry name" value="P-loop containing nucleotide triphosphate hydrolases"/>
    <property type="match status" value="2"/>
</dbReference>
<dbReference type="SUPFAM" id="SSF52540">
    <property type="entry name" value="P-loop containing nucleoside triphosphate hydrolases"/>
    <property type="match status" value="1"/>
</dbReference>
<evidence type="ECO:0000313" key="4">
    <source>
        <dbReference type="Proteomes" id="UP000315115"/>
    </source>
</evidence>
<organism evidence="3 4">
    <name type="scientific">Vibrio rotiferianus</name>
    <dbReference type="NCBI Taxonomy" id="190895"/>
    <lineage>
        <taxon>Bacteria</taxon>
        <taxon>Pseudomonadati</taxon>
        <taxon>Pseudomonadota</taxon>
        <taxon>Gammaproteobacteria</taxon>
        <taxon>Vibrionales</taxon>
        <taxon>Vibrionaceae</taxon>
        <taxon>Vibrio</taxon>
    </lineage>
</organism>
<proteinExistence type="predicted"/>
<evidence type="ECO:0000256" key="1">
    <source>
        <dbReference type="SAM" id="MobiDB-lite"/>
    </source>
</evidence>
<dbReference type="Pfam" id="PF01935">
    <property type="entry name" value="DUF87"/>
    <property type="match status" value="1"/>
</dbReference>
<dbReference type="Proteomes" id="UP000315115">
    <property type="component" value="Chromosome 1"/>
</dbReference>